<dbReference type="PROSITE" id="PS50011">
    <property type="entry name" value="PROTEIN_KINASE_DOM"/>
    <property type="match status" value="1"/>
</dbReference>
<dbReference type="GO" id="GO:0005524">
    <property type="term" value="F:ATP binding"/>
    <property type="evidence" value="ECO:0007669"/>
    <property type="project" value="UniProtKB-KW"/>
</dbReference>
<dbReference type="OrthoDB" id="68483at2759"/>
<dbReference type="GO" id="GO:0005516">
    <property type="term" value="F:calmodulin binding"/>
    <property type="evidence" value="ECO:0007669"/>
    <property type="project" value="TreeGrafter"/>
</dbReference>
<evidence type="ECO:0000313" key="7">
    <source>
        <dbReference type="Proteomes" id="UP000770661"/>
    </source>
</evidence>
<dbReference type="PROSITE" id="PS00108">
    <property type="entry name" value="PROTEIN_KINASE_ST"/>
    <property type="match status" value="1"/>
</dbReference>
<dbReference type="InterPro" id="IPR011009">
    <property type="entry name" value="Kinase-like_dom_sf"/>
</dbReference>
<dbReference type="InterPro" id="IPR000719">
    <property type="entry name" value="Prot_kinase_dom"/>
</dbReference>
<dbReference type="InterPro" id="IPR008271">
    <property type="entry name" value="Ser/Thr_kinase_AS"/>
</dbReference>
<gene>
    <name evidence="6" type="primary">CAMKK1</name>
    <name evidence="6" type="ORF">GWK47_044377</name>
</gene>
<keyword evidence="7" id="KW-1185">Reference proteome</keyword>
<dbReference type="Proteomes" id="UP000770661">
    <property type="component" value="Unassembled WGS sequence"/>
</dbReference>
<dbReference type="SUPFAM" id="SSF56112">
    <property type="entry name" value="Protein kinase-like (PK-like)"/>
    <property type="match status" value="1"/>
</dbReference>
<reference evidence="6" key="1">
    <citation type="submission" date="2020-07" db="EMBL/GenBank/DDBJ databases">
        <title>The High-quality genome of the commercially important snow crab, Chionoecetes opilio.</title>
        <authorList>
            <person name="Jeong J.-H."/>
            <person name="Ryu S."/>
        </authorList>
    </citation>
    <scope>NUCLEOTIDE SEQUENCE</scope>
    <source>
        <strain evidence="6">MADBK_172401_WGS</strain>
        <tissue evidence="6">Digestive gland</tissue>
    </source>
</reference>
<dbReference type="PANTHER" id="PTHR24346:SF77">
    <property type="entry name" value="SERINE THREONINE PROTEIN KINASE"/>
    <property type="match status" value="1"/>
</dbReference>
<evidence type="ECO:0000313" key="6">
    <source>
        <dbReference type="EMBL" id="KAG0722481.1"/>
    </source>
</evidence>
<evidence type="ECO:0000256" key="4">
    <source>
        <dbReference type="SAM" id="Phobius"/>
    </source>
</evidence>
<evidence type="ECO:0000259" key="5">
    <source>
        <dbReference type="PROSITE" id="PS50011"/>
    </source>
</evidence>
<accession>A0A8J4YF31</accession>
<keyword evidence="4" id="KW-0812">Transmembrane</keyword>
<dbReference type="SMART" id="SM00220">
    <property type="entry name" value="S_TKc"/>
    <property type="match status" value="1"/>
</dbReference>
<dbReference type="GO" id="GO:0004683">
    <property type="term" value="F:calcium/calmodulin-dependent protein kinase activity"/>
    <property type="evidence" value="ECO:0007669"/>
    <property type="project" value="TreeGrafter"/>
</dbReference>
<organism evidence="6 7">
    <name type="scientific">Chionoecetes opilio</name>
    <name type="common">Atlantic snow crab</name>
    <name type="synonym">Cancer opilio</name>
    <dbReference type="NCBI Taxonomy" id="41210"/>
    <lineage>
        <taxon>Eukaryota</taxon>
        <taxon>Metazoa</taxon>
        <taxon>Ecdysozoa</taxon>
        <taxon>Arthropoda</taxon>
        <taxon>Crustacea</taxon>
        <taxon>Multicrustacea</taxon>
        <taxon>Malacostraca</taxon>
        <taxon>Eumalacostraca</taxon>
        <taxon>Eucarida</taxon>
        <taxon>Decapoda</taxon>
        <taxon>Pleocyemata</taxon>
        <taxon>Brachyura</taxon>
        <taxon>Eubrachyura</taxon>
        <taxon>Majoidea</taxon>
        <taxon>Majidae</taxon>
        <taxon>Chionoecetes</taxon>
    </lineage>
</organism>
<dbReference type="PANTHER" id="PTHR24346">
    <property type="entry name" value="MAP/MICROTUBULE AFFINITY-REGULATING KINASE"/>
    <property type="match status" value="1"/>
</dbReference>
<comment type="caution">
    <text evidence="6">The sequence shown here is derived from an EMBL/GenBank/DDBJ whole genome shotgun (WGS) entry which is preliminary data.</text>
</comment>
<keyword evidence="1" id="KW-0547">Nucleotide-binding</keyword>
<proteinExistence type="predicted"/>
<dbReference type="Gene3D" id="1.10.510.10">
    <property type="entry name" value="Transferase(Phosphotransferase) domain 1"/>
    <property type="match status" value="1"/>
</dbReference>
<evidence type="ECO:0000256" key="3">
    <source>
        <dbReference type="SAM" id="MobiDB-lite"/>
    </source>
</evidence>
<keyword evidence="4" id="KW-0472">Membrane</keyword>
<keyword evidence="6" id="KW-0418">Kinase</keyword>
<feature type="domain" description="Protein kinase" evidence="5">
    <location>
        <begin position="1"/>
        <end position="317"/>
    </location>
</feature>
<feature type="transmembrane region" description="Helical" evidence="4">
    <location>
        <begin position="30"/>
        <end position="48"/>
    </location>
</feature>
<dbReference type="AlphaFoldDB" id="A0A8J4YF31"/>
<keyword evidence="2" id="KW-0067">ATP-binding</keyword>
<protein>
    <submittedName>
        <fullName evidence="6">Calcium/calmodulin-dependent protein kinase kinase 1</fullName>
    </submittedName>
</protein>
<name>A0A8J4YF31_CHIOP</name>
<dbReference type="GO" id="GO:0005737">
    <property type="term" value="C:cytoplasm"/>
    <property type="evidence" value="ECO:0007669"/>
    <property type="project" value="TreeGrafter"/>
</dbReference>
<dbReference type="GO" id="GO:0035556">
    <property type="term" value="P:intracellular signal transduction"/>
    <property type="evidence" value="ECO:0007669"/>
    <property type="project" value="TreeGrafter"/>
</dbReference>
<dbReference type="Pfam" id="PF00069">
    <property type="entry name" value="Pkinase"/>
    <property type="match status" value="1"/>
</dbReference>
<sequence length="446" mass="50391">MSMAHRSEHTSTGMSVAVCMKPASLPHRYCLIYYFLLVSMWWCVWWSGRSWTIGAETEASRHVRSLSPRHRMDSYSPPTTRVKGRLPPPRASGGRPMENPLDRVHREIAILKKLIHPNVVKLVEVLNDPAEDNFYMVFELLEKGEVMEIPTETPLGEEQAWGFFRDVVLGIEYLHYQKIIHRDIKPSNLLLGDNGHIKIADFGVCNEFDGKDAFLTNTAGTPAFMAPEALSTSRHKYSGKAADIWAMGITLYAFVYGKLPFHDDNIVVLYDKIRNAELIFPPAPFISDDLKDLIALMLEKNPALRITLPDIKEHPWITAGSQYPLPTEEENCILIEVTEEEVQSCVRSIPKLETLILIKCMLKKHSFQNPFKMNIMYKEQFARSGRSHSAPGSYEFYFERWPRGCPGSGSFSNSTLQLAAAAISLSIWSIIALVGSAGMNVCCLHD</sequence>
<evidence type="ECO:0000256" key="1">
    <source>
        <dbReference type="ARBA" id="ARBA00022741"/>
    </source>
</evidence>
<keyword evidence="6" id="KW-0808">Transferase</keyword>
<feature type="region of interest" description="Disordered" evidence="3">
    <location>
        <begin position="62"/>
        <end position="98"/>
    </location>
</feature>
<dbReference type="FunFam" id="1.10.510.10:FF:000571">
    <property type="entry name" value="Maternal embryonic leucine zipper kinase"/>
    <property type="match status" value="1"/>
</dbReference>
<dbReference type="EMBL" id="JACEEZ010009483">
    <property type="protein sequence ID" value="KAG0722481.1"/>
    <property type="molecule type" value="Genomic_DNA"/>
</dbReference>
<evidence type="ECO:0000256" key="2">
    <source>
        <dbReference type="ARBA" id="ARBA00022840"/>
    </source>
</evidence>
<keyword evidence="4" id="KW-1133">Transmembrane helix</keyword>